<gene>
    <name evidence="1" type="ORF">PV328_007743</name>
</gene>
<reference evidence="1" key="1">
    <citation type="journal article" date="2023" name="bioRxiv">
        <title>Scaffold-level genome assemblies of two parasitoid biocontrol wasps reveal the parthenogenesis mechanism and an associated novel virus.</title>
        <authorList>
            <person name="Inwood S."/>
            <person name="Skelly J."/>
            <person name="Guhlin J."/>
            <person name="Harrop T."/>
            <person name="Goldson S."/>
            <person name="Dearden P."/>
        </authorList>
    </citation>
    <scope>NUCLEOTIDE SEQUENCE</scope>
    <source>
        <strain evidence="1">Irish</strain>
        <tissue evidence="1">Whole body</tissue>
    </source>
</reference>
<dbReference type="Proteomes" id="UP001168990">
    <property type="component" value="Unassembled WGS sequence"/>
</dbReference>
<reference evidence="1" key="2">
    <citation type="submission" date="2023-03" db="EMBL/GenBank/DDBJ databases">
        <authorList>
            <person name="Inwood S.N."/>
            <person name="Skelly J.G."/>
            <person name="Guhlin J."/>
            <person name="Harrop T.W.R."/>
            <person name="Goldson S.G."/>
            <person name="Dearden P.K."/>
        </authorList>
    </citation>
    <scope>NUCLEOTIDE SEQUENCE</scope>
    <source>
        <strain evidence="1">Irish</strain>
        <tissue evidence="1">Whole body</tissue>
    </source>
</reference>
<keyword evidence="2" id="KW-1185">Reference proteome</keyword>
<evidence type="ECO:0000313" key="1">
    <source>
        <dbReference type="EMBL" id="KAK0160316.1"/>
    </source>
</evidence>
<name>A0AA39C9C6_9HYME</name>
<organism evidence="1 2">
    <name type="scientific">Microctonus aethiopoides</name>
    <dbReference type="NCBI Taxonomy" id="144406"/>
    <lineage>
        <taxon>Eukaryota</taxon>
        <taxon>Metazoa</taxon>
        <taxon>Ecdysozoa</taxon>
        <taxon>Arthropoda</taxon>
        <taxon>Hexapoda</taxon>
        <taxon>Insecta</taxon>
        <taxon>Pterygota</taxon>
        <taxon>Neoptera</taxon>
        <taxon>Endopterygota</taxon>
        <taxon>Hymenoptera</taxon>
        <taxon>Apocrita</taxon>
        <taxon>Ichneumonoidea</taxon>
        <taxon>Braconidae</taxon>
        <taxon>Euphorinae</taxon>
        <taxon>Microctonus</taxon>
    </lineage>
</organism>
<comment type="caution">
    <text evidence="1">The sequence shown here is derived from an EMBL/GenBank/DDBJ whole genome shotgun (WGS) entry which is preliminary data.</text>
</comment>
<dbReference type="EMBL" id="JAQQBS010001423">
    <property type="protein sequence ID" value="KAK0160316.1"/>
    <property type="molecule type" value="Genomic_DNA"/>
</dbReference>
<protein>
    <submittedName>
        <fullName evidence="1">Uncharacterized protein</fullName>
    </submittedName>
</protein>
<sequence>MTPFIGEKTIYMNYVSCYKYEKRNEKIVKSAVPELNCKAHEESDTKKIFHVCHIDFDANITIRCSDTDILIILLDNLHHIKRNLTISILFGTGNNKMPTNWINISDESYDPH</sequence>
<evidence type="ECO:0000313" key="2">
    <source>
        <dbReference type="Proteomes" id="UP001168990"/>
    </source>
</evidence>
<accession>A0AA39C9C6</accession>
<proteinExistence type="predicted"/>
<dbReference type="AlphaFoldDB" id="A0AA39C9C6"/>